<dbReference type="PROSITE" id="PS00166">
    <property type="entry name" value="ENOYL_COA_HYDRATASE"/>
    <property type="match status" value="1"/>
</dbReference>
<dbReference type="Proteomes" id="UP000285961">
    <property type="component" value="Unassembled WGS sequence"/>
</dbReference>
<keyword evidence="2" id="KW-0456">Lyase</keyword>
<dbReference type="PANTHER" id="PTHR11941:SF133">
    <property type="entry name" value="1,2-EPOXYPHENYLACETYL-COA ISOMERASE"/>
    <property type="match status" value="1"/>
</dbReference>
<reference evidence="4 5" key="1">
    <citation type="journal article" date="2017" name="ISME J.">
        <title>Energy and carbon metabolisms in a deep terrestrial subsurface fluid microbial community.</title>
        <authorList>
            <person name="Momper L."/>
            <person name="Jungbluth S.P."/>
            <person name="Lee M.D."/>
            <person name="Amend J.P."/>
        </authorList>
    </citation>
    <scope>NUCLEOTIDE SEQUENCE [LARGE SCALE GENOMIC DNA]</scope>
    <source>
        <strain evidence="4">SURF_17</strain>
    </source>
</reference>
<proteinExistence type="inferred from homology"/>
<evidence type="ECO:0000313" key="5">
    <source>
        <dbReference type="Proteomes" id="UP000285961"/>
    </source>
</evidence>
<evidence type="ECO:0000256" key="3">
    <source>
        <dbReference type="RuleBase" id="RU003707"/>
    </source>
</evidence>
<evidence type="ECO:0000256" key="2">
    <source>
        <dbReference type="ARBA" id="ARBA00023239"/>
    </source>
</evidence>
<dbReference type="SUPFAM" id="SSF52096">
    <property type="entry name" value="ClpP/crotonase"/>
    <property type="match status" value="1"/>
</dbReference>
<dbReference type="InterPro" id="IPR001753">
    <property type="entry name" value="Enoyl-CoA_hydra/iso"/>
</dbReference>
<dbReference type="InterPro" id="IPR018376">
    <property type="entry name" value="Enoyl-CoA_hyd/isom_CS"/>
</dbReference>
<dbReference type="PANTHER" id="PTHR11941">
    <property type="entry name" value="ENOYL-COA HYDRATASE-RELATED"/>
    <property type="match status" value="1"/>
</dbReference>
<dbReference type="GO" id="GO:0016829">
    <property type="term" value="F:lyase activity"/>
    <property type="evidence" value="ECO:0007669"/>
    <property type="project" value="UniProtKB-KW"/>
</dbReference>
<organism evidence="4 5">
    <name type="scientific">Candidatus Abyssobacteria bacterium SURF_17</name>
    <dbReference type="NCBI Taxonomy" id="2093361"/>
    <lineage>
        <taxon>Bacteria</taxon>
        <taxon>Pseudomonadati</taxon>
        <taxon>Candidatus Hydrogenedentota</taxon>
        <taxon>Candidatus Abyssobacteria</taxon>
    </lineage>
</organism>
<dbReference type="CDD" id="cd06558">
    <property type="entry name" value="crotonase-like"/>
    <property type="match status" value="1"/>
</dbReference>
<sequence length="260" mass="27971">MTELVKTKRDENVVTLLLNRPEAFNALNHEMMEQLARHVTGIAADDTIRAVVLTGEGKAFCAGGDLKWALSQPEGAPAAFHKLAAQFHLAVSEIHRMRKPVIAAINGVAAGGGFSLALACDFRVMARSVNLRQAYTSAGLCIDGGGTFTLPRIVGVARAMEIVAFDKPISSEQALAWGLVTRVVEDGRAVEEACAMARELAAGAIHSFGWCKALLTDSFNSEFEAHIERERFALSECAAHPGGQEGLRAFAEKRKPKFLP</sequence>
<dbReference type="GO" id="GO:0006635">
    <property type="term" value="P:fatty acid beta-oxidation"/>
    <property type="evidence" value="ECO:0007669"/>
    <property type="project" value="TreeGrafter"/>
</dbReference>
<dbReference type="Pfam" id="PF00378">
    <property type="entry name" value="ECH_1"/>
    <property type="match status" value="1"/>
</dbReference>
<dbReference type="Gene3D" id="1.10.12.10">
    <property type="entry name" value="Lyase 2-enoyl-coa Hydratase, Chain A, domain 2"/>
    <property type="match status" value="1"/>
</dbReference>
<keyword evidence="4" id="KW-0413">Isomerase</keyword>
<gene>
    <name evidence="4" type="ORF">C4532_10280</name>
</gene>
<dbReference type="InterPro" id="IPR029045">
    <property type="entry name" value="ClpP/crotonase-like_dom_sf"/>
</dbReference>
<comment type="caution">
    <text evidence="4">The sequence shown here is derived from an EMBL/GenBank/DDBJ whole genome shotgun (WGS) entry which is preliminary data.</text>
</comment>
<dbReference type="Gene3D" id="3.90.226.10">
    <property type="entry name" value="2-enoyl-CoA Hydratase, Chain A, domain 1"/>
    <property type="match status" value="1"/>
</dbReference>
<accession>A0A419EXY7</accession>
<dbReference type="InterPro" id="IPR014748">
    <property type="entry name" value="Enoyl-CoA_hydra_C"/>
</dbReference>
<name>A0A419EXY7_9BACT</name>
<comment type="similarity">
    <text evidence="1 3">Belongs to the enoyl-CoA hydratase/isomerase family.</text>
</comment>
<evidence type="ECO:0000256" key="1">
    <source>
        <dbReference type="ARBA" id="ARBA00005254"/>
    </source>
</evidence>
<dbReference type="GO" id="GO:0016853">
    <property type="term" value="F:isomerase activity"/>
    <property type="evidence" value="ECO:0007669"/>
    <property type="project" value="UniProtKB-KW"/>
</dbReference>
<dbReference type="EMBL" id="QZKI01000077">
    <property type="protein sequence ID" value="RJP69912.1"/>
    <property type="molecule type" value="Genomic_DNA"/>
</dbReference>
<evidence type="ECO:0000313" key="4">
    <source>
        <dbReference type="EMBL" id="RJP69912.1"/>
    </source>
</evidence>
<protein>
    <submittedName>
        <fullName evidence="4">Enoyl-CoA hydratase/isomerase family protein</fullName>
    </submittedName>
</protein>
<dbReference type="AlphaFoldDB" id="A0A419EXY7"/>